<dbReference type="EMBL" id="CP054020">
    <property type="protein sequence ID" value="QKI90106.1"/>
    <property type="molecule type" value="Genomic_DNA"/>
</dbReference>
<protein>
    <submittedName>
        <fullName evidence="3">Fructosamine kinase family protein</fullName>
    </submittedName>
</protein>
<comment type="similarity">
    <text evidence="1 2">Belongs to the fructosamine kinase family.</text>
</comment>
<proteinExistence type="inferred from homology"/>
<sequence>MNWQDFAETLSAQLGQTIQIHSATSVSGGDISQAFKLHTSAGNFLLKTNRAEFAQLFSSELHSLQKIANSHSILVPKGIASGLFDNNAWLLLKFVEMTSHGDDAQRGRDLALMHQHLNHSAKPFGWDENNFIGLTPQYNRWHKDWVEFYAQQRLAPQLEMAERNGMHPATLDSGYRLIESLDFWFQDYQPKASLLHGDLWGGNSAFTRDGDAIIFDPASYYGDHETDLAMTELFGGFSQAFYRGYSEVFAIDKGYQSRVPLYNLYHIINHFNLFGGHYQQQAANTIQSLLNQAG</sequence>
<gene>
    <name evidence="3" type="ORF">HQN79_11245</name>
</gene>
<dbReference type="PANTHER" id="PTHR12149:SF8">
    <property type="entry name" value="PROTEIN-RIBULOSAMINE 3-KINASE"/>
    <property type="match status" value="1"/>
</dbReference>
<evidence type="ECO:0000256" key="2">
    <source>
        <dbReference type="PIRNR" id="PIRNR006221"/>
    </source>
</evidence>
<organism evidence="3 4">
    <name type="scientific">Thiomicrorhabdus xiamenensis</name>
    <dbReference type="NCBI Taxonomy" id="2739063"/>
    <lineage>
        <taxon>Bacteria</taxon>
        <taxon>Pseudomonadati</taxon>
        <taxon>Pseudomonadota</taxon>
        <taxon>Gammaproteobacteria</taxon>
        <taxon>Thiotrichales</taxon>
        <taxon>Piscirickettsiaceae</taxon>
        <taxon>Thiomicrorhabdus</taxon>
    </lineage>
</organism>
<evidence type="ECO:0000256" key="1">
    <source>
        <dbReference type="ARBA" id="ARBA00009460"/>
    </source>
</evidence>
<keyword evidence="2" id="KW-0808">Transferase</keyword>
<accession>A0A7D4TC62</accession>
<name>A0A7D4TC62_9GAMM</name>
<dbReference type="RefSeq" id="WP_173286584.1">
    <property type="nucleotide sequence ID" value="NZ_CP054020.1"/>
</dbReference>
<keyword evidence="2 3" id="KW-0418">Kinase</keyword>
<dbReference type="Gene3D" id="3.90.1200.10">
    <property type="match status" value="1"/>
</dbReference>
<dbReference type="PIRSF" id="PIRSF006221">
    <property type="entry name" value="Ketosamine-3-kinase"/>
    <property type="match status" value="1"/>
</dbReference>
<dbReference type="SUPFAM" id="SSF56112">
    <property type="entry name" value="Protein kinase-like (PK-like)"/>
    <property type="match status" value="1"/>
</dbReference>
<dbReference type="AlphaFoldDB" id="A0A7D4TC62"/>
<reference evidence="3 4" key="1">
    <citation type="submission" date="2020-05" db="EMBL/GenBank/DDBJ databases">
        <title>Thiomicrorhabdus sediminis sp.nov. and Thiomicrorhabdus xiamenensis sp.nov., novel sulfur-oxidizing bacteria isolated from coastal sediment.</title>
        <authorList>
            <person name="Liu X."/>
        </authorList>
    </citation>
    <scope>NUCLEOTIDE SEQUENCE [LARGE SCALE GENOMIC DNA]</scope>
    <source>
        <strain evidence="3 4">G2</strain>
    </source>
</reference>
<dbReference type="Proteomes" id="UP000504724">
    <property type="component" value="Chromosome"/>
</dbReference>
<dbReference type="Gene3D" id="3.30.200.20">
    <property type="entry name" value="Phosphorylase Kinase, domain 1"/>
    <property type="match status" value="1"/>
</dbReference>
<dbReference type="InterPro" id="IPR016477">
    <property type="entry name" value="Fructo-/Ketosamine-3-kinase"/>
</dbReference>
<keyword evidence="4" id="KW-1185">Reference proteome</keyword>
<dbReference type="InterPro" id="IPR011009">
    <property type="entry name" value="Kinase-like_dom_sf"/>
</dbReference>
<dbReference type="PANTHER" id="PTHR12149">
    <property type="entry name" value="FRUCTOSAMINE 3 KINASE-RELATED PROTEIN"/>
    <property type="match status" value="1"/>
</dbReference>
<dbReference type="GO" id="GO:0016301">
    <property type="term" value="F:kinase activity"/>
    <property type="evidence" value="ECO:0007669"/>
    <property type="project" value="UniProtKB-UniRule"/>
</dbReference>
<evidence type="ECO:0000313" key="4">
    <source>
        <dbReference type="Proteomes" id="UP000504724"/>
    </source>
</evidence>
<dbReference type="Pfam" id="PF03881">
    <property type="entry name" value="Fructosamin_kin"/>
    <property type="match status" value="1"/>
</dbReference>
<evidence type="ECO:0000313" key="3">
    <source>
        <dbReference type="EMBL" id="QKI90106.1"/>
    </source>
</evidence>
<dbReference type="KEGG" id="txa:HQN79_11245"/>